<keyword evidence="5" id="KW-0167">Capsid protein</keyword>
<sequence>MFCGSCMHDNTWARALHAAGEKVTLLPLYTPIRVDEENISSKRVFFGGLNLYFDYRSKFWSKLPRRMTRWLDNPALIKFVSSFGISNDAHELGNLTLATLAGIEGPQRKEIEQLVDYLADELRPDVIVFSNALLAGAVPELRKRFSGTLACVLQGDDIFLEELPEQFREQAIAKISQHSAGFDRFITHSTYYADFMANYLRLPREKFVTMPLGIDFAGHDGLPKPEQGSPFTVGYFARICPAKGFHEVLRAFKILHERHPDTRLVAGGYLHPHDQNYFRKLQTEYAHLGESFTYAGSPDSLAEKTALLKSFDVLSVPTVYREPKGLFVLEALANGIPVVQPHHGAFPELLEATGGGLLYEPGNAEGLANRWEELIVTPTRRHELAQTGHTNARQHYSPDAMVNATREIFG</sequence>
<dbReference type="KEGG" id="chya:V22_31320"/>
<keyword evidence="5" id="KW-0946">Virion</keyword>
<dbReference type="Gene3D" id="3.40.50.2000">
    <property type="entry name" value="Glycogen Phosphorylase B"/>
    <property type="match status" value="2"/>
</dbReference>
<dbReference type="PANTHER" id="PTHR12526:SF640">
    <property type="entry name" value="COLANIC ACID BIOSYNTHESIS GLYCOSYLTRANSFERASE WCAL-RELATED"/>
    <property type="match status" value="1"/>
</dbReference>
<evidence type="ECO:0000313" key="6">
    <source>
        <dbReference type="Proteomes" id="UP000319976"/>
    </source>
</evidence>
<comment type="similarity">
    <text evidence="1">Belongs to the glycosyltransferase group 1 family. Glycosyltransferase 4 subfamily.</text>
</comment>
<dbReference type="SUPFAM" id="SSF53756">
    <property type="entry name" value="UDP-Glycosyltransferase/glycogen phosphorylase"/>
    <property type="match status" value="1"/>
</dbReference>
<keyword evidence="6" id="KW-1185">Reference proteome</keyword>
<dbReference type="InterPro" id="IPR001296">
    <property type="entry name" value="Glyco_trans_1"/>
</dbReference>
<dbReference type="PANTHER" id="PTHR12526">
    <property type="entry name" value="GLYCOSYLTRANSFERASE"/>
    <property type="match status" value="1"/>
</dbReference>
<feature type="domain" description="Glycosyl transferase family 1" evidence="4">
    <location>
        <begin position="227"/>
        <end position="388"/>
    </location>
</feature>
<protein>
    <submittedName>
        <fullName evidence="5">Spore coat protein SA</fullName>
        <ecNumber evidence="5">2.4.-.-</ecNumber>
    </submittedName>
</protein>
<accession>A0A517TBX6</accession>
<evidence type="ECO:0000256" key="3">
    <source>
        <dbReference type="ARBA" id="ARBA00022679"/>
    </source>
</evidence>
<dbReference type="AlphaFoldDB" id="A0A517TBX6"/>
<dbReference type="Pfam" id="PF00534">
    <property type="entry name" value="Glycos_transf_1"/>
    <property type="match status" value="1"/>
</dbReference>
<dbReference type="EMBL" id="CP036316">
    <property type="protein sequence ID" value="QDT65870.1"/>
    <property type="molecule type" value="Genomic_DNA"/>
</dbReference>
<evidence type="ECO:0000259" key="4">
    <source>
        <dbReference type="Pfam" id="PF00534"/>
    </source>
</evidence>
<keyword evidence="2 5" id="KW-0328">Glycosyltransferase</keyword>
<proteinExistence type="inferred from homology"/>
<dbReference type="EC" id="2.4.-.-" evidence="5"/>
<keyword evidence="3 5" id="KW-0808">Transferase</keyword>
<dbReference type="Proteomes" id="UP000319976">
    <property type="component" value="Chromosome"/>
</dbReference>
<evidence type="ECO:0000256" key="1">
    <source>
        <dbReference type="ARBA" id="ARBA00009481"/>
    </source>
</evidence>
<dbReference type="GO" id="GO:0016757">
    <property type="term" value="F:glycosyltransferase activity"/>
    <property type="evidence" value="ECO:0007669"/>
    <property type="project" value="UniProtKB-KW"/>
</dbReference>
<evidence type="ECO:0000313" key="5">
    <source>
        <dbReference type="EMBL" id="QDT65870.1"/>
    </source>
</evidence>
<evidence type="ECO:0000256" key="2">
    <source>
        <dbReference type="ARBA" id="ARBA00022676"/>
    </source>
</evidence>
<gene>
    <name evidence="5" type="primary">cotSA</name>
    <name evidence="5" type="ORF">V22_31320</name>
</gene>
<name>A0A517TBX6_9PLAN</name>
<organism evidence="5 6">
    <name type="scientific">Calycomorphotria hydatis</name>
    <dbReference type="NCBI Taxonomy" id="2528027"/>
    <lineage>
        <taxon>Bacteria</taxon>
        <taxon>Pseudomonadati</taxon>
        <taxon>Planctomycetota</taxon>
        <taxon>Planctomycetia</taxon>
        <taxon>Planctomycetales</taxon>
        <taxon>Planctomycetaceae</taxon>
        <taxon>Calycomorphotria</taxon>
    </lineage>
</organism>
<dbReference type="CDD" id="cd03801">
    <property type="entry name" value="GT4_PimA-like"/>
    <property type="match status" value="1"/>
</dbReference>
<reference evidence="5 6" key="1">
    <citation type="submission" date="2019-02" db="EMBL/GenBank/DDBJ databases">
        <title>Deep-cultivation of Planctomycetes and their phenomic and genomic characterization uncovers novel biology.</title>
        <authorList>
            <person name="Wiegand S."/>
            <person name="Jogler M."/>
            <person name="Boedeker C."/>
            <person name="Pinto D."/>
            <person name="Vollmers J."/>
            <person name="Rivas-Marin E."/>
            <person name="Kohn T."/>
            <person name="Peeters S.H."/>
            <person name="Heuer A."/>
            <person name="Rast P."/>
            <person name="Oberbeckmann S."/>
            <person name="Bunk B."/>
            <person name="Jeske O."/>
            <person name="Meyerdierks A."/>
            <person name="Storesund J.E."/>
            <person name="Kallscheuer N."/>
            <person name="Luecker S."/>
            <person name="Lage O.M."/>
            <person name="Pohl T."/>
            <person name="Merkel B.J."/>
            <person name="Hornburger P."/>
            <person name="Mueller R.-W."/>
            <person name="Bruemmer F."/>
            <person name="Labrenz M."/>
            <person name="Spormann A.M."/>
            <person name="Op den Camp H."/>
            <person name="Overmann J."/>
            <person name="Amann R."/>
            <person name="Jetten M.S.M."/>
            <person name="Mascher T."/>
            <person name="Medema M.H."/>
            <person name="Devos D.P."/>
            <person name="Kaster A.-K."/>
            <person name="Ovreas L."/>
            <person name="Rohde M."/>
            <person name="Galperin M.Y."/>
            <person name="Jogler C."/>
        </authorList>
    </citation>
    <scope>NUCLEOTIDE SEQUENCE [LARGE SCALE GENOMIC DNA]</scope>
    <source>
        <strain evidence="5 6">V22</strain>
    </source>
</reference>